<feature type="compositionally biased region" description="Basic and acidic residues" evidence="1">
    <location>
        <begin position="19"/>
        <end position="40"/>
    </location>
</feature>
<evidence type="ECO:0000256" key="1">
    <source>
        <dbReference type="SAM" id="MobiDB-lite"/>
    </source>
</evidence>
<dbReference type="InterPro" id="IPR036779">
    <property type="entry name" value="LysM_dom_sf"/>
</dbReference>
<evidence type="ECO:0000313" key="4">
    <source>
        <dbReference type="Proteomes" id="UP000034852"/>
    </source>
</evidence>
<proteinExistence type="predicted"/>
<comment type="caution">
    <text evidence="3">The sequence shown here is derived from an EMBL/GenBank/DDBJ whole genome shotgun (WGS) entry which is preliminary data.</text>
</comment>
<accession>A0A0G0K343</accession>
<protein>
    <recommendedName>
        <fullName evidence="2">LysM domain-containing protein</fullName>
    </recommendedName>
</protein>
<sequence>MILSLNLLAIVSISVDKKDKNDNEIKIEEDNNDGDNKNGNDNDNEDVDEGDDEKEDTADNTKQEGSLDEEGAFIKKVEAEGANPDQKALDKSILNQKLMNISGVWKATNYAYGDITSNSWTVQRGDTLWEISEARYGSGRKWTSILDQNRSSIGRLPSGQWKGQQALIIPGQNLTLK</sequence>
<dbReference type="EMBL" id="LBTH01000037">
    <property type="protein sequence ID" value="KKQ35066.1"/>
    <property type="molecule type" value="Genomic_DNA"/>
</dbReference>
<name>A0A0G0K343_9BACT</name>
<reference evidence="3 4" key="1">
    <citation type="journal article" date="2015" name="Nature">
        <title>rRNA introns, odd ribosomes, and small enigmatic genomes across a large radiation of phyla.</title>
        <authorList>
            <person name="Brown C.T."/>
            <person name="Hug L.A."/>
            <person name="Thomas B.C."/>
            <person name="Sharon I."/>
            <person name="Castelle C.J."/>
            <person name="Singh A."/>
            <person name="Wilkins M.J."/>
            <person name="Williams K.H."/>
            <person name="Banfield J.F."/>
        </authorList>
    </citation>
    <scope>NUCLEOTIDE SEQUENCE [LARGE SCALE GENOMIC DNA]</scope>
</reference>
<dbReference type="InterPro" id="IPR018392">
    <property type="entry name" value="LysM"/>
</dbReference>
<dbReference type="AlphaFoldDB" id="A0A0G0K343"/>
<dbReference type="CDD" id="cd00118">
    <property type="entry name" value="LysM"/>
    <property type="match status" value="1"/>
</dbReference>
<feature type="region of interest" description="Disordered" evidence="1">
    <location>
        <begin position="19"/>
        <end position="69"/>
    </location>
</feature>
<gene>
    <name evidence="3" type="ORF">US52_C0037G0007</name>
</gene>
<dbReference type="Proteomes" id="UP000034852">
    <property type="component" value="Unassembled WGS sequence"/>
</dbReference>
<dbReference type="PROSITE" id="PS51782">
    <property type="entry name" value="LYSM"/>
    <property type="match status" value="1"/>
</dbReference>
<evidence type="ECO:0000259" key="2">
    <source>
        <dbReference type="PROSITE" id="PS51782"/>
    </source>
</evidence>
<feature type="compositionally biased region" description="Acidic residues" evidence="1">
    <location>
        <begin position="42"/>
        <end position="56"/>
    </location>
</feature>
<organism evidence="3 4">
    <name type="scientific">candidate division WS6 bacterium GW2011_GWA2_37_6</name>
    <dbReference type="NCBI Taxonomy" id="1619087"/>
    <lineage>
        <taxon>Bacteria</taxon>
        <taxon>Candidatus Dojkabacteria</taxon>
    </lineage>
</organism>
<evidence type="ECO:0000313" key="3">
    <source>
        <dbReference type="EMBL" id="KKQ35066.1"/>
    </source>
</evidence>
<dbReference type="Gene3D" id="3.10.350.10">
    <property type="entry name" value="LysM domain"/>
    <property type="match status" value="1"/>
</dbReference>
<feature type="domain" description="LysM" evidence="2">
    <location>
        <begin position="118"/>
        <end position="168"/>
    </location>
</feature>